<keyword evidence="4" id="KW-0833">Ubl conjugation pathway</keyword>
<dbReference type="CDD" id="cd23810">
    <property type="entry name" value="UBCc_BIRC6"/>
    <property type="match status" value="1"/>
</dbReference>
<dbReference type="UniPathway" id="UPA00143"/>
<sequence length="797" mass="93354">MDFQLYDENKLRQLSSVAKYIDKNDIYIAFEIGPQKFHINIPRKVEDNMFLELPSTISGYEWLNQINEFIYDKKPTLERLIKYIEKKYETKNKQKTVDLFDIPDITINRFDLQDQRYKRTLESKLGTMKSSLNLQTNTDKASVLFTGKAQGIILMNEFFELRKKYSNNQKIEISLVNDNIYHWNLKFKDFTNQSLNKEIQELHKNFGYNYLEMDVHFHDTLYPGYPPFIRVIRPRLNDSLMHRITNLKMTQLDYWSPCRGMSFIINKLINILDKYCSIDALSEMNNVQKYPQGAYHSLESILIKLSSLCDVKDDYQPLDDENYQKVVVDKSSSKTPTTTSTKTKSVWKPGTGYGTSGSVTWDPNEYIKLQEEKDKQIRSVIDTIIENIQSYEQTEMPMIYKILDSSYIMTFIKSYLKGTNMLDMSKHIEMYKHIFSFLQLLTLEEAIFLFDKHNSESTSLYEILKSLNNEAKHVIKLSKSDGDGDSDISYMICTLYEMIDPLYQNYLKLKQEQIVKEKDTWNKKVIDMTQIKDDVQLTYTKSLDTMKFDILKFTSGYVLEKEKEKGNASKQTIKRLAKEYASLANSLPIFYGSSIFIRINELDNRMIKVLITGPSDTPYDSGCFMFDVYIGNSYPAHAPKMLFVNHGGKRFNPNLYNCGKVCLSLLGTWRGQGGENWNPETSTLQQLFISVQAQILIEQPFYNEPGHEQSYNSASGMETSRQYNCEQRYNTMEHTMYDLLVNPNKYPEFSDVIKTHFKLKKDYILQLCDKWCKEPKNSYEKQTIEVTKKVKELLMKL</sequence>
<dbReference type="EMBL" id="KY684109">
    <property type="protein sequence ID" value="ARF11580.1"/>
    <property type="molecule type" value="Genomic_DNA"/>
</dbReference>
<dbReference type="Gene3D" id="3.10.110.10">
    <property type="entry name" value="Ubiquitin Conjugating Enzyme"/>
    <property type="match status" value="2"/>
</dbReference>
<gene>
    <name evidence="6" type="ORF">Klosneuvirus_2_16</name>
</gene>
<evidence type="ECO:0000256" key="1">
    <source>
        <dbReference type="ARBA" id="ARBA00004906"/>
    </source>
</evidence>
<dbReference type="EC" id="2.3.2.23" evidence="2"/>
<dbReference type="SMART" id="SM00212">
    <property type="entry name" value="UBCc"/>
    <property type="match status" value="1"/>
</dbReference>
<protein>
    <recommendedName>
        <fullName evidence="2">E2 ubiquitin-conjugating enzyme</fullName>
        <ecNumber evidence="2">2.3.2.23</ecNumber>
    </recommendedName>
</protein>
<dbReference type="GO" id="GO:0061631">
    <property type="term" value="F:ubiquitin conjugating enzyme activity"/>
    <property type="evidence" value="ECO:0007669"/>
    <property type="project" value="UniProtKB-EC"/>
</dbReference>
<dbReference type="PROSITE" id="PS50127">
    <property type="entry name" value="UBC_2"/>
    <property type="match status" value="1"/>
</dbReference>
<dbReference type="InterPro" id="IPR016135">
    <property type="entry name" value="UBQ-conjugating_enzyme/RWD"/>
</dbReference>
<evidence type="ECO:0000259" key="5">
    <source>
        <dbReference type="PROSITE" id="PS50127"/>
    </source>
</evidence>
<dbReference type="InterPro" id="IPR000608">
    <property type="entry name" value="UBC"/>
</dbReference>
<dbReference type="Pfam" id="PF00179">
    <property type="entry name" value="UQ_con"/>
    <property type="match status" value="1"/>
</dbReference>
<reference evidence="6" key="1">
    <citation type="journal article" date="2017" name="Science">
        <title>Giant viruses with an expanded complement of translation system components.</title>
        <authorList>
            <person name="Schulz F."/>
            <person name="Yutin N."/>
            <person name="Ivanova N.N."/>
            <person name="Ortega D.R."/>
            <person name="Lee T.K."/>
            <person name="Vierheilig J."/>
            <person name="Daims H."/>
            <person name="Horn M."/>
            <person name="Wagner M."/>
            <person name="Jensen G.J."/>
            <person name="Kyrpides N.C."/>
            <person name="Koonin E.V."/>
            <person name="Woyke T."/>
        </authorList>
    </citation>
    <scope>NUCLEOTIDE SEQUENCE</scope>
    <source>
        <strain evidence="6">KNV1</strain>
    </source>
</reference>
<organism evidence="6">
    <name type="scientific">Klosneuvirus KNV1</name>
    <dbReference type="NCBI Taxonomy" id="1977640"/>
    <lineage>
        <taxon>Viruses</taxon>
        <taxon>Varidnaviria</taxon>
        <taxon>Bamfordvirae</taxon>
        <taxon>Nucleocytoviricota</taxon>
        <taxon>Megaviricetes</taxon>
        <taxon>Imitervirales</taxon>
        <taxon>Mimiviridae</taxon>
        <taxon>Klosneuvirinae</taxon>
        <taxon>Klosneuvirus</taxon>
    </lineage>
</organism>
<feature type="domain" description="UBC core" evidence="5">
    <location>
        <begin position="571"/>
        <end position="736"/>
    </location>
</feature>
<dbReference type="PANTHER" id="PTHR46116:SF39">
    <property type="entry name" value="BACULOVIRAL IAP REPEAT-CONTAINING PROTEIN 6"/>
    <property type="match status" value="1"/>
</dbReference>
<dbReference type="GO" id="GO:0016567">
    <property type="term" value="P:protein ubiquitination"/>
    <property type="evidence" value="ECO:0007669"/>
    <property type="project" value="UniProtKB-UniPathway"/>
</dbReference>
<dbReference type="PANTHER" id="PTHR46116">
    <property type="entry name" value="(E3-INDEPENDENT) E2 UBIQUITIN-CONJUGATING ENZYME"/>
    <property type="match status" value="1"/>
</dbReference>
<dbReference type="SUPFAM" id="SSF54495">
    <property type="entry name" value="UBC-like"/>
    <property type="match status" value="2"/>
</dbReference>
<evidence type="ECO:0000256" key="4">
    <source>
        <dbReference type="ARBA" id="ARBA00022786"/>
    </source>
</evidence>
<evidence type="ECO:0000256" key="2">
    <source>
        <dbReference type="ARBA" id="ARBA00012486"/>
    </source>
</evidence>
<dbReference type="CDD" id="cd23802">
    <property type="entry name" value="UBCc_UBE2Q"/>
    <property type="match status" value="1"/>
</dbReference>
<comment type="pathway">
    <text evidence="1">Protein modification; protein ubiquitination.</text>
</comment>
<evidence type="ECO:0000256" key="3">
    <source>
        <dbReference type="ARBA" id="ARBA00022679"/>
    </source>
</evidence>
<accession>A0A1V0SIN7</accession>
<evidence type="ECO:0000313" key="6">
    <source>
        <dbReference type="EMBL" id="ARF11580.1"/>
    </source>
</evidence>
<proteinExistence type="predicted"/>
<keyword evidence="3" id="KW-0808">Transferase</keyword>
<name>A0A1V0SIN7_9VIRU</name>